<reference evidence="1 2" key="1">
    <citation type="submission" date="2018-06" db="EMBL/GenBank/DDBJ databases">
        <title>Genomic Encyclopedia of Archaeal and Bacterial Type Strains, Phase II (KMG-II): from individual species to whole genera.</title>
        <authorList>
            <person name="Goeker M."/>
        </authorList>
    </citation>
    <scope>NUCLEOTIDE SEQUENCE [LARGE SCALE GENOMIC DNA]</scope>
    <source>
        <strain evidence="1 2">DSM 25663</strain>
    </source>
</reference>
<evidence type="ECO:0000313" key="2">
    <source>
        <dbReference type="Proteomes" id="UP000248840"/>
    </source>
</evidence>
<keyword evidence="2" id="KW-1185">Reference proteome</keyword>
<sequence length="186" mass="22369">MKIYNKTNFHKHTFCVFQEVDFSEISNLRLGFKSKSGSSYYFVENGVYRESNHWGRAANCKWRLQKNNNVTNQIGKRTKLGFAKWTDFYNDNDVDRLYFIEVDFGNRHVTFNHKESSNYSKEKVLRNEPDTTKIIKQIRVLFDEYSWAKHFKEEDIDSLRKEIIFKLVHTNATFQEIRKEYLHDGK</sequence>
<name>A0A328Y911_9FLAO</name>
<dbReference type="Proteomes" id="UP000248840">
    <property type="component" value="Unassembled WGS sequence"/>
</dbReference>
<evidence type="ECO:0000313" key="1">
    <source>
        <dbReference type="EMBL" id="RAR70090.1"/>
    </source>
</evidence>
<organism evidence="1 2">
    <name type="scientific">Flavobacterium aciduliphilum</name>
    <dbReference type="NCBI Taxonomy" id="1101402"/>
    <lineage>
        <taxon>Bacteria</taxon>
        <taxon>Pseudomonadati</taxon>
        <taxon>Bacteroidota</taxon>
        <taxon>Flavobacteriia</taxon>
        <taxon>Flavobacteriales</taxon>
        <taxon>Flavobacteriaceae</taxon>
        <taxon>Flavobacterium</taxon>
    </lineage>
</organism>
<gene>
    <name evidence="1" type="ORF">CLV55_1122</name>
</gene>
<accession>A0A328Y911</accession>
<dbReference type="AlphaFoldDB" id="A0A328Y911"/>
<proteinExistence type="predicted"/>
<protein>
    <submittedName>
        <fullName evidence="1">Uncharacterized protein</fullName>
    </submittedName>
</protein>
<dbReference type="EMBL" id="QLSZ01000012">
    <property type="protein sequence ID" value="RAR70090.1"/>
    <property type="molecule type" value="Genomic_DNA"/>
</dbReference>
<comment type="caution">
    <text evidence="1">The sequence shown here is derived from an EMBL/GenBank/DDBJ whole genome shotgun (WGS) entry which is preliminary data.</text>
</comment>